<feature type="compositionally biased region" description="Basic and acidic residues" evidence="6">
    <location>
        <begin position="28"/>
        <end position="43"/>
    </location>
</feature>
<keyword evidence="3" id="KW-0223">Dioxygenase</keyword>
<dbReference type="EMBL" id="JACBAF010002286">
    <property type="protein sequence ID" value="KAF7158663.1"/>
    <property type="molecule type" value="Genomic_DNA"/>
</dbReference>
<dbReference type="PANTHER" id="PTHR11903">
    <property type="entry name" value="PROSTAGLANDIN G/H SYNTHASE"/>
    <property type="match status" value="1"/>
</dbReference>
<keyword evidence="2" id="KW-0479">Metal-binding</keyword>
<evidence type="ECO:0000256" key="6">
    <source>
        <dbReference type="SAM" id="MobiDB-lite"/>
    </source>
</evidence>
<dbReference type="GO" id="GO:0006979">
    <property type="term" value="P:response to oxidative stress"/>
    <property type="evidence" value="ECO:0007669"/>
    <property type="project" value="InterPro"/>
</dbReference>
<evidence type="ECO:0008006" key="9">
    <source>
        <dbReference type="Google" id="ProtNLM"/>
    </source>
</evidence>
<accession>A0A8H6PPX0</accession>
<dbReference type="Gene3D" id="1.10.640.10">
    <property type="entry name" value="Haem peroxidase domain superfamily, animal type"/>
    <property type="match status" value="1"/>
</dbReference>
<organism evidence="7 8">
    <name type="scientific">Aspergillus hiratsukae</name>
    <dbReference type="NCBI Taxonomy" id="1194566"/>
    <lineage>
        <taxon>Eukaryota</taxon>
        <taxon>Fungi</taxon>
        <taxon>Dikarya</taxon>
        <taxon>Ascomycota</taxon>
        <taxon>Pezizomycotina</taxon>
        <taxon>Eurotiomycetes</taxon>
        <taxon>Eurotiomycetidae</taxon>
        <taxon>Eurotiales</taxon>
        <taxon>Aspergillaceae</taxon>
        <taxon>Aspergillus</taxon>
        <taxon>Aspergillus subgen. Fumigati</taxon>
    </lineage>
</organism>
<dbReference type="AlphaFoldDB" id="A0A8H6PPX0"/>
<protein>
    <recommendedName>
        <fullName evidence="9">Fatty acid oxygenase</fullName>
    </recommendedName>
</protein>
<evidence type="ECO:0000256" key="4">
    <source>
        <dbReference type="ARBA" id="ARBA00023002"/>
    </source>
</evidence>
<dbReference type="PROSITE" id="PS50292">
    <property type="entry name" value="PEROXIDASE_3"/>
    <property type="match status" value="1"/>
</dbReference>
<dbReference type="Pfam" id="PF03098">
    <property type="entry name" value="An_peroxidase"/>
    <property type="match status" value="1"/>
</dbReference>
<comment type="caution">
    <text evidence="7">The sequence shown here is derived from an EMBL/GenBank/DDBJ whole genome shotgun (WGS) entry which is preliminary data.</text>
</comment>
<dbReference type="InterPro" id="IPR037120">
    <property type="entry name" value="Haem_peroxidase_sf_animal"/>
</dbReference>
<dbReference type="SUPFAM" id="SSF48264">
    <property type="entry name" value="Cytochrome P450"/>
    <property type="match status" value="1"/>
</dbReference>
<dbReference type="SUPFAM" id="SSF48113">
    <property type="entry name" value="Heme-dependent peroxidases"/>
    <property type="match status" value="1"/>
</dbReference>
<evidence type="ECO:0000256" key="2">
    <source>
        <dbReference type="ARBA" id="ARBA00022723"/>
    </source>
</evidence>
<keyword evidence="5" id="KW-0408">Iron</keyword>
<sequence>MKEEPHTEGSSSKAGNDYAARPKFVETAPKHIHEVHPIKERPVEPPSAEASAEQGGAIGSFKKLSEVVHKAARPLPTETGNGTYVEDDSKGSSLWEVVRSLGIEDAVTVKDFLKNEALGRPVDDKTMLMERIIQMVAKLPDKSKIRAKGTHKFLGILWDSLPHPPLSYVGDKYAYRSADGSYNNPTLPQLGAANTEYARTTEPSKIKPASLPDPGLIFDSIFARETFKPHPNNVSSIFFTWASLIIHDVFQTGYPDQSINKTSSYLDLSTLYGDNQAEQNMMRTFEGGKVKRDCFSEPRLQILPAASGVILIMLNRFHNHVVEQLALINENGRFTKPQDNIIDPAEARAAWAKYDNDLFQTARLITCGMYINITLYDYLRTIINLNRDNTTWNLDPRTHDAQDEIPTAQGNQCSVEFNLAYRWHSTISRQDEAWTEKTYREIIGKPGQDATLADLMQGMRKFAAKLDKDPAKRAFAGLQRQSDGTFRDADLVDIFTRAVEEVSGSFGPNNVPKVLRSVEILGIEQARKWNVGSLNEFRKFFDLKPYGSFEEINSDPYVADQLRHLYEHPDYVELYPGIVAEEPKEPMIPGVGIAPGYTVSRAVLSDAVALVRGDRFYTKEFNARNLTNWGFTEAKYDVDINQGCSFYRLALRAFPQWFKYNSIYVHYPMTIPSENRLIMKALGREEDYSWDRPAYIPQRTSIFDYANVRRILEDGSNFRVTWGEATAYVFGEKGWDFMLSGDAPSHGNQRNIMSRALYRGQWHEAVKQFYLDITQQLLMEKSCRIGNVNQVDISRDVGNLAHVHFAASVFALPLKSREHPHGIVTEHEMFDAMALIFTAIFFDVAPDKSFYLRHKGREAAEKLGKLVEINVKAINSSGFVATLLGNINANRNALFEYGVHMVERLLHSGLNPEEVTWSQILPTAVAMVPNQAQVFTQIIDYYLSDKGRKHLPDINRIAKEDSPASDEVLLRYCMEAIRLNGIFGSYRKSHTNLTLEDKGGPVHIKPGDKVFVSFVDANRDPNVFPKPNEVDLNRPMESYIHYGVGPHTCLGGEASKVALTAMLRVVGRLQNLRRAPGAQGELKKIPREDGFYTYMREDQSSFYPFPMTWKLHYDGEIPGTKQPSHCEVVCNVPGHWQS</sequence>
<keyword evidence="4" id="KW-0560">Oxidoreductase</keyword>
<evidence type="ECO:0000313" key="8">
    <source>
        <dbReference type="Proteomes" id="UP000662466"/>
    </source>
</evidence>
<feature type="region of interest" description="Disordered" evidence="6">
    <location>
        <begin position="1"/>
        <end position="53"/>
    </location>
</feature>
<name>A0A8H6PPX0_9EURO</name>
<dbReference type="GO" id="GO:0004601">
    <property type="term" value="F:peroxidase activity"/>
    <property type="evidence" value="ECO:0007669"/>
    <property type="project" value="InterPro"/>
</dbReference>
<dbReference type="Gene3D" id="1.10.630.10">
    <property type="entry name" value="Cytochrome P450"/>
    <property type="match status" value="1"/>
</dbReference>
<dbReference type="InterPro" id="IPR036396">
    <property type="entry name" value="Cyt_P450_sf"/>
</dbReference>
<evidence type="ECO:0000256" key="5">
    <source>
        <dbReference type="ARBA" id="ARBA00023004"/>
    </source>
</evidence>
<evidence type="ECO:0000256" key="3">
    <source>
        <dbReference type="ARBA" id="ARBA00022964"/>
    </source>
</evidence>
<dbReference type="Proteomes" id="UP000662466">
    <property type="component" value="Unassembled WGS sequence"/>
</dbReference>
<evidence type="ECO:0000256" key="1">
    <source>
        <dbReference type="ARBA" id="ARBA00011881"/>
    </source>
</evidence>
<dbReference type="InterPro" id="IPR034812">
    <property type="entry name" value="Ppo-like_N"/>
</dbReference>
<dbReference type="GO" id="GO:0051213">
    <property type="term" value="F:dioxygenase activity"/>
    <property type="evidence" value="ECO:0007669"/>
    <property type="project" value="UniProtKB-KW"/>
</dbReference>
<dbReference type="PRINTS" id="PR00457">
    <property type="entry name" value="ANPEROXIDASE"/>
</dbReference>
<dbReference type="PANTHER" id="PTHR11903:SF13">
    <property type="entry name" value="LINOLEATE 10R-LIPOXYGENASE"/>
    <property type="match status" value="1"/>
</dbReference>
<evidence type="ECO:0000313" key="7">
    <source>
        <dbReference type="EMBL" id="KAF7158663.1"/>
    </source>
</evidence>
<proteinExistence type="predicted"/>
<dbReference type="Pfam" id="PF00067">
    <property type="entry name" value="p450"/>
    <property type="match status" value="1"/>
</dbReference>
<dbReference type="GO" id="GO:0004497">
    <property type="term" value="F:monooxygenase activity"/>
    <property type="evidence" value="ECO:0007669"/>
    <property type="project" value="InterPro"/>
</dbReference>
<dbReference type="InterPro" id="IPR001128">
    <property type="entry name" value="Cyt_P450"/>
</dbReference>
<comment type="subunit">
    <text evidence="1">Homotetramer.</text>
</comment>
<gene>
    <name evidence="7" type="ORF">CNMCM6106_005453</name>
</gene>
<dbReference type="InterPro" id="IPR010255">
    <property type="entry name" value="Haem_peroxidase_sf"/>
</dbReference>
<dbReference type="GO" id="GO:0005506">
    <property type="term" value="F:iron ion binding"/>
    <property type="evidence" value="ECO:0007669"/>
    <property type="project" value="InterPro"/>
</dbReference>
<dbReference type="CDD" id="cd09817">
    <property type="entry name" value="linoleate_diol_synthase_like"/>
    <property type="match status" value="1"/>
</dbReference>
<dbReference type="CDD" id="cd20612">
    <property type="entry name" value="CYP_LDS-like_C"/>
    <property type="match status" value="1"/>
</dbReference>
<reference evidence="7" key="1">
    <citation type="submission" date="2020-06" db="EMBL/GenBank/DDBJ databases">
        <title>Draft genome sequences of strains closely related to Aspergillus parafelis and Aspergillus hiratsukae.</title>
        <authorList>
            <person name="Dos Santos R.A.C."/>
            <person name="Rivero-Menendez O."/>
            <person name="Steenwyk J.L."/>
            <person name="Mead M.E."/>
            <person name="Goldman G.H."/>
            <person name="Alastruey-Izquierdo A."/>
            <person name="Rokas A."/>
        </authorList>
    </citation>
    <scope>NUCLEOTIDE SEQUENCE</scope>
    <source>
        <strain evidence="7">CNM-CM6106</strain>
    </source>
</reference>
<dbReference type="GO" id="GO:0006631">
    <property type="term" value="P:fatty acid metabolic process"/>
    <property type="evidence" value="ECO:0007669"/>
    <property type="project" value="UniProtKB-ARBA"/>
</dbReference>
<dbReference type="InterPro" id="IPR050783">
    <property type="entry name" value="Oxylipin_biosynth_metab"/>
</dbReference>
<dbReference type="InterPro" id="IPR019791">
    <property type="entry name" value="Haem_peroxidase_animal"/>
</dbReference>
<dbReference type="GO" id="GO:0016705">
    <property type="term" value="F:oxidoreductase activity, acting on paired donors, with incorporation or reduction of molecular oxygen"/>
    <property type="evidence" value="ECO:0007669"/>
    <property type="project" value="InterPro"/>
</dbReference>
<dbReference type="GO" id="GO:0020037">
    <property type="term" value="F:heme binding"/>
    <property type="evidence" value="ECO:0007669"/>
    <property type="project" value="InterPro"/>
</dbReference>